<evidence type="ECO:0000313" key="4">
    <source>
        <dbReference type="Proteomes" id="UP001492541"/>
    </source>
</evidence>
<evidence type="ECO:0000313" key="3">
    <source>
        <dbReference type="EMBL" id="XAT63024.1"/>
    </source>
</evidence>
<keyword evidence="4" id="KW-1185">Reference proteome</keyword>
<dbReference type="Pfam" id="PF03235">
    <property type="entry name" value="GmrSD_N"/>
    <property type="match status" value="1"/>
</dbReference>
<reference evidence="3 4" key="1">
    <citation type="submission" date="2021-11" db="EMBL/GenBank/DDBJ databases">
        <title>Whole genome of Geoglobus acetivorans.</title>
        <authorList>
            <person name="Liu D."/>
        </authorList>
    </citation>
    <scope>NUCLEOTIDE SEQUENCE [LARGE SCALE GENOMIC DNA]</scope>
    <source>
        <strain evidence="3 4">SBH6</strain>
    </source>
</reference>
<feature type="coiled-coil region" evidence="1">
    <location>
        <begin position="180"/>
        <end position="211"/>
    </location>
</feature>
<dbReference type="InterPro" id="IPR004919">
    <property type="entry name" value="GmrSD_N"/>
</dbReference>
<dbReference type="RefSeq" id="WP_193808182.1">
    <property type="nucleotide sequence ID" value="NZ_CP087714.1"/>
</dbReference>
<keyword evidence="1" id="KW-0175">Coiled coil</keyword>
<dbReference type="EMBL" id="CP087714">
    <property type="protein sequence ID" value="XAT63024.1"/>
    <property type="molecule type" value="Genomic_DNA"/>
</dbReference>
<gene>
    <name evidence="3" type="ORF">LPQ35_07110</name>
</gene>
<name>A0ABZ3H168_GEOAI</name>
<feature type="domain" description="GmrSD restriction endonucleases N-terminal" evidence="2">
    <location>
        <begin position="6"/>
        <end position="239"/>
    </location>
</feature>
<dbReference type="Proteomes" id="UP001492541">
    <property type="component" value="Chromosome"/>
</dbReference>
<sequence>MNPPKIKEIIKDIKEGKYNIPEFQRGFVWSPQQVRDLAESIWKEYPIGVILVWEGEHTPKVGDYHKFTSWILDGQQRMTSFCILYGIKPPWWNEREQPWDKILEKYNIMVKVNKDLTGLEFAVANPVRKKDRKWIPIRELLNMDDEKLRKLVKEISTDEEYFPEGAQALKNDPQWLELTSEKTRDKIRDLLKNLKEKLEKYEVTFLKTTHDVDDVIEIFDRVNTKGTKVKEADIMVALLSIEHQGWIRDEFLPFLVDLKEEFGFELDPNFVIRMLSAISPKRTVRLSEVGKEFWSREFDLNKYWKRTRESLTTISKILNDFGILSTDIMVSKYVLIPLVALYEKFEDDFDRNKALYWFILATWDGRYSSMSATKISEDLKSIGNSVSFEDAIKKLLNKLQVEGKIKKEDVLKDYTKDRFMRFLLYLTIYNNGAIDWKQKVKIGFVGKDTRFSEFKPQWHHFFPKNVLKKYNEKLSEEDKIREEEINSLANITILNPKQRVFKTEPHDYIKKHNITEEMLKQQFIPVEEELWHVENYRRFLERRAELLVDGINRFLDSLRKGLG</sequence>
<proteinExistence type="predicted"/>
<dbReference type="PANTHER" id="PTHR37292:SF2">
    <property type="entry name" value="DUF262 DOMAIN-CONTAINING PROTEIN"/>
    <property type="match status" value="1"/>
</dbReference>
<protein>
    <submittedName>
        <fullName evidence="3">DUF262 domain-containing protein</fullName>
    </submittedName>
</protein>
<organism evidence="3 4">
    <name type="scientific">Geoglobus acetivorans</name>
    <dbReference type="NCBI Taxonomy" id="565033"/>
    <lineage>
        <taxon>Archaea</taxon>
        <taxon>Methanobacteriati</taxon>
        <taxon>Methanobacteriota</taxon>
        <taxon>Archaeoglobi</taxon>
        <taxon>Archaeoglobales</taxon>
        <taxon>Archaeoglobaceae</taxon>
        <taxon>Geoglobus</taxon>
    </lineage>
</organism>
<dbReference type="PANTHER" id="PTHR37292">
    <property type="entry name" value="VNG6097C"/>
    <property type="match status" value="1"/>
</dbReference>
<evidence type="ECO:0000259" key="2">
    <source>
        <dbReference type="Pfam" id="PF03235"/>
    </source>
</evidence>
<accession>A0ABZ3H168</accession>
<dbReference type="GeneID" id="90449445"/>
<evidence type="ECO:0000256" key="1">
    <source>
        <dbReference type="SAM" id="Coils"/>
    </source>
</evidence>